<organism evidence="2 3">
    <name type="scientific">Gigaspora margarita</name>
    <dbReference type="NCBI Taxonomy" id="4874"/>
    <lineage>
        <taxon>Eukaryota</taxon>
        <taxon>Fungi</taxon>
        <taxon>Fungi incertae sedis</taxon>
        <taxon>Mucoromycota</taxon>
        <taxon>Glomeromycotina</taxon>
        <taxon>Glomeromycetes</taxon>
        <taxon>Diversisporales</taxon>
        <taxon>Gigasporaceae</taxon>
        <taxon>Gigaspora</taxon>
    </lineage>
</organism>
<feature type="region of interest" description="Disordered" evidence="1">
    <location>
        <begin position="1"/>
        <end position="41"/>
    </location>
</feature>
<protein>
    <submittedName>
        <fullName evidence="2">14543_t:CDS:1</fullName>
    </submittedName>
</protein>
<evidence type="ECO:0000313" key="3">
    <source>
        <dbReference type="Proteomes" id="UP000789901"/>
    </source>
</evidence>
<feature type="compositionally biased region" description="Polar residues" evidence="1">
    <location>
        <begin position="17"/>
        <end position="34"/>
    </location>
</feature>
<feature type="compositionally biased region" description="Acidic residues" evidence="1">
    <location>
        <begin position="1"/>
        <end position="16"/>
    </location>
</feature>
<reference evidence="2 3" key="1">
    <citation type="submission" date="2021-06" db="EMBL/GenBank/DDBJ databases">
        <authorList>
            <person name="Kallberg Y."/>
            <person name="Tangrot J."/>
            <person name="Rosling A."/>
        </authorList>
    </citation>
    <scope>NUCLEOTIDE SEQUENCE [LARGE SCALE GENOMIC DNA]</scope>
    <source>
        <strain evidence="2 3">120-4 pot B 10/14</strain>
    </source>
</reference>
<dbReference type="EMBL" id="CAJVQB010050252">
    <property type="protein sequence ID" value="CAG8834838.1"/>
    <property type="molecule type" value="Genomic_DNA"/>
</dbReference>
<proteinExistence type="predicted"/>
<accession>A0ABN7WKV2</accession>
<feature type="non-terminal residue" evidence="2">
    <location>
        <position position="41"/>
    </location>
</feature>
<gene>
    <name evidence="2" type="ORF">GMARGA_LOCUS32268</name>
</gene>
<comment type="caution">
    <text evidence="2">The sequence shown here is derived from an EMBL/GenBank/DDBJ whole genome shotgun (WGS) entry which is preliminary data.</text>
</comment>
<evidence type="ECO:0000313" key="2">
    <source>
        <dbReference type="EMBL" id="CAG8834838.1"/>
    </source>
</evidence>
<sequence>MFSDNEDLLEYQDSEDSSTSSNTKRNPKSSTSINIELKRIK</sequence>
<name>A0ABN7WKV2_GIGMA</name>
<keyword evidence="3" id="KW-1185">Reference proteome</keyword>
<dbReference type="Proteomes" id="UP000789901">
    <property type="component" value="Unassembled WGS sequence"/>
</dbReference>
<evidence type="ECO:0000256" key="1">
    <source>
        <dbReference type="SAM" id="MobiDB-lite"/>
    </source>
</evidence>